<dbReference type="Pfam" id="PF13426">
    <property type="entry name" value="PAS_9"/>
    <property type="match status" value="1"/>
</dbReference>
<comment type="caution">
    <text evidence="11">The sequence shown here is derived from an EMBL/GenBank/DDBJ whole genome shotgun (WGS) entry which is preliminary data.</text>
</comment>
<reference evidence="11 12" key="1">
    <citation type="submission" date="2017-11" db="EMBL/GenBank/DDBJ databases">
        <title>Genome-resolved metagenomics identifies genetic mobility, metabolic interactions, and unexpected diversity in perchlorate-reducing communities.</title>
        <authorList>
            <person name="Barnum T.P."/>
            <person name="Figueroa I.A."/>
            <person name="Carlstrom C.I."/>
            <person name="Lucas L.N."/>
            <person name="Engelbrektson A.L."/>
            <person name="Coates J.D."/>
        </authorList>
    </citation>
    <scope>NUCLEOTIDE SEQUENCE [LARGE SCALE GENOMIC DNA]</scope>
    <source>
        <strain evidence="11">BM706</strain>
    </source>
</reference>
<feature type="domain" description="Histidine kinase" evidence="9">
    <location>
        <begin position="333"/>
        <end position="577"/>
    </location>
</feature>
<protein>
    <recommendedName>
        <fullName evidence="2">histidine kinase</fullName>
        <ecNumber evidence="2">2.7.13.3</ecNumber>
    </recommendedName>
</protein>
<dbReference type="InterPro" id="IPR003594">
    <property type="entry name" value="HATPase_dom"/>
</dbReference>
<evidence type="ECO:0000256" key="5">
    <source>
        <dbReference type="ARBA" id="ARBA00022741"/>
    </source>
</evidence>
<dbReference type="PRINTS" id="PR00344">
    <property type="entry name" value="BCTRLSENSOR"/>
</dbReference>
<proteinExistence type="predicted"/>
<dbReference type="AlphaFoldDB" id="A0A2N5ZG61"/>
<dbReference type="PROSITE" id="PS50112">
    <property type="entry name" value="PAS"/>
    <property type="match status" value="1"/>
</dbReference>
<organism evidence="11 12">
    <name type="scientific">Muiribacterium halophilum</name>
    <dbReference type="NCBI Taxonomy" id="2053465"/>
    <lineage>
        <taxon>Bacteria</taxon>
        <taxon>Candidatus Muiribacteriota</taxon>
        <taxon>Candidatus Muiribacteriia</taxon>
        <taxon>Candidatus Muiribacteriales</taxon>
        <taxon>Candidatus Muiribacteriaceae</taxon>
        <taxon>Candidatus Muiribacterium</taxon>
    </lineage>
</organism>
<evidence type="ECO:0000256" key="2">
    <source>
        <dbReference type="ARBA" id="ARBA00012438"/>
    </source>
</evidence>
<accession>A0A2N5ZG61</accession>
<keyword evidence="4" id="KW-0808">Transferase</keyword>
<dbReference type="InterPro" id="IPR036890">
    <property type="entry name" value="HATPase_C_sf"/>
</dbReference>
<sequence length="581" mass="66454">MNFLMDNKNNILSSSGNFSKGLSPLDFVVFDISEFNQKNEKNYSLEIKGKKYKVDVKKIKTSEELYHINISSEQKDFYKNIFKESILAIATHRMIFDEKGQPVDYIFTDINEEFKNLTGLNSDVLGKTVLETLPETEKFWIKKYGEIVKTGKSERFQNYSVAFDKWFDVFVFKNQKDFFTTVFRDITEEKKTRDDLAYTKDFLDNIISSMPSMLIGIDKDYKINEWNVKASEITGIPEEKALGKDLRDIIESHIIQNALTSCDKENSVVKMDRVKGLINGRNDLILEVLIYKLDENIKDGYVLILSDISERIHLQEMMIQNEKMISVGGLAAGMAHEINNPISGILQGVQNIKRRLSPDFAKNIAAAERFDIDLIKLNDFLDDRKIDLFLDGIEESGFRAANIISNMLQFSGKSAGERKQIILKELIERVYELASNEFDLSKKVDFKKIQVDMSKVEEDIMLHCVDTEIEQVLLNLVINAAHAVFSHRKDDGRINFITKRKDDKIFIEVEDNGPGIDETLKTRIFEPFFTTKEAGEGTGLGLSVSYFIIKEHHGGDIYVSTGEMEGTRFTIILPGGRKNGK</sequence>
<evidence type="ECO:0000256" key="3">
    <source>
        <dbReference type="ARBA" id="ARBA00022553"/>
    </source>
</evidence>
<dbReference type="InterPro" id="IPR035965">
    <property type="entry name" value="PAS-like_dom_sf"/>
</dbReference>
<dbReference type="InterPro" id="IPR003661">
    <property type="entry name" value="HisK_dim/P_dom"/>
</dbReference>
<evidence type="ECO:0000313" key="11">
    <source>
        <dbReference type="EMBL" id="PLX17685.1"/>
    </source>
</evidence>
<dbReference type="InterPro" id="IPR004358">
    <property type="entry name" value="Sig_transdc_His_kin-like_C"/>
</dbReference>
<evidence type="ECO:0000256" key="4">
    <source>
        <dbReference type="ARBA" id="ARBA00022679"/>
    </source>
</evidence>
<evidence type="ECO:0000256" key="6">
    <source>
        <dbReference type="ARBA" id="ARBA00022777"/>
    </source>
</evidence>
<dbReference type="CDD" id="cd00082">
    <property type="entry name" value="HisKA"/>
    <property type="match status" value="1"/>
</dbReference>
<gene>
    <name evidence="11" type="ORF">C0601_06550</name>
</gene>
<evidence type="ECO:0000256" key="8">
    <source>
        <dbReference type="ARBA" id="ARBA00023012"/>
    </source>
</evidence>
<dbReference type="SUPFAM" id="SSF55874">
    <property type="entry name" value="ATPase domain of HSP90 chaperone/DNA topoisomerase II/histidine kinase"/>
    <property type="match status" value="1"/>
</dbReference>
<dbReference type="Gene3D" id="3.30.450.20">
    <property type="entry name" value="PAS domain"/>
    <property type="match status" value="2"/>
</dbReference>
<dbReference type="Gene3D" id="3.30.565.10">
    <property type="entry name" value="Histidine kinase-like ATPase, C-terminal domain"/>
    <property type="match status" value="1"/>
</dbReference>
<keyword evidence="7" id="KW-0067">ATP-binding</keyword>
<dbReference type="PROSITE" id="PS50109">
    <property type="entry name" value="HIS_KIN"/>
    <property type="match status" value="1"/>
</dbReference>
<dbReference type="SMART" id="SM00387">
    <property type="entry name" value="HATPase_c"/>
    <property type="match status" value="1"/>
</dbReference>
<dbReference type="Pfam" id="PF02518">
    <property type="entry name" value="HATPase_c"/>
    <property type="match status" value="1"/>
</dbReference>
<name>A0A2N5ZG61_MUIH1</name>
<dbReference type="EMBL" id="PKTG01000083">
    <property type="protein sequence ID" value="PLX17685.1"/>
    <property type="molecule type" value="Genomic_DNA"/>
</dbReference>
<comment type="catalytic activity">
    <reaction evidence="1">
        <text>ATP + protein L-histidine = ADP + protein N-phospho-L-histidine.</text>
        <dbReference type="EC" id="2.7.13.3"/>
    </reaction>
</comment>
<dbReference type="PANTHER" id="PTHR43065:SF42">
    <property type="entry name" value="TWO-COMPONENT SENSOR PPRA"/>
    <property type="match status" value="1"/>
</dbReference>
<dbReference type="Pfam" id="PF00989">
    <property type="entry name" value="PAS"/>
    <property type="match status" value="1"/>
</dbReference>
<evidence type="ECO:0000259" key="10">
    <source>
        <dbReference type="PROSITE" id="PS50112"/>
    </source>
</evidence>
<feature type="domain" description="PAS" evidence="10">
    <location>
        <begin position="199"/>
        <end position="250"/>
    </location>
</feature>
<dbReference type="Proteomes" id="UP000234857">
    <property type="component" value="Unassembled WGS sequence"/>
</dbReference>
<keyword evidence="8" id="KW-0902">Two-component regulatory system</keyword>
<dbReference type="NCBIfam" id="TIGR00229">
    <property type="entry name" value="sensory_box"/>
    <property type="match status" value="2"/>
</dbReference>
<evidence type="ECO:0000313" key="12">
    <source>
        <dbReference type="Proteomes" id="UP000234857"/>
    </source>
</evidence>
<dbReference type="InterPro" id="IPR000014">
    <property type="entry name" value="PAS"/>
</dbReference>
<keyword evidence="5" id="KW-0547">Nucleotide-binding</keyword>
<evidence type="ECO:0000256" key="1">
    <source>
        <dbReference type="ARBA" id="ARBA00000085"/>
    </source>
</evidence>
<dbReference type="InterPro" id="IPR036097">
    <property type="entry name" value="HisK_dim/P_sf"/>
</dbReference>
<evidence type="ECO:0000259" key="9">
    <source>
        <dbReference type="PROSITE" id="PS50109"/>
    </source>
</evidence>
<dbReference type="PANTHER" id="PTHR43065">
    <property type="entry name" value="SENSOR HISTIDINE KINASE"/>
    <property type="match status" value="1"/>
</dbReference>
<keyword evidence="3" id="KW-0597">Phosphoprotein</keyword>
<dbReference type="SMART" id="SM00091">
    <property type="entry name" value="PAS"/>
    <property type="match status" value="1"/>
</dbReference>
<dbReference type="GO" id="GO:0005524">
    <property type="term" value="F:ATP binding"/>
    <property type="evidence" value="ECO:0007669"/>
    <property type="project" value="UniProtKB-KW"/>
</dbReference>
<dbReference type="GO" id="GO:0006355">
    <property type="term" value="P:regulation of DNA-templated transcription"/>
    <property type="evidence" value="ECO:0007669"/>
    <property type="project" value="InterPro"/>
</dbReference>
<dbReference type="SUPFAM" id="SSF55785">
    <property type="entry name" value="PYP-like sensor domain (PAS domain)"/>
    <property type="match status" value="2"/>
</dbReference>
<dbReference type="Gene3D" id="1.10.287.130">
    <property type="match status" value="1"/>
</dbReference>
<dbReference type="SUPFAM" id="SSF47384">
    <property type="entry name" value="Homodimeric domain of signal transducing histidine kinase"/>
    <property type="match status" value="1"/>
</dbReference>
<keyword evidence="6" id="KW-0418">Kinase</keyword>
<dbReference type="EC" id="2.7.13.3" evidence="2"/>
<evidence type="ECO:0000256" key="7">
    <source>
        <dbReference type="ARBA" id="ARBA00022840"/>
    </source>
</evidence>
<dbReference type="InterPro" id="IPR013767">
    <property type="entry name" value="PAS_fold"/>
</dbReference>
<dbReference type="GO" id="GO:0000155">
    <property type="term" value="F:phosphorelay sensor kinase activity"/>
    <property type="evidence" value="ECO:0007669"/>
    <property type="project" value="InterPro"/>
</dbReference>
<dbReference type="InterPro" id="IPR005467">
    <property type="entry name" value="His_kinase_dom"/>
</dbReference>
<dbReference type="CDD" id="cd00130">
    <property type="entry name" value="PAS"/>
    <property type="match status" value="1"/>
</dbReference>